<protein>
    <submittedName>
        <fullName evidence="1">Uncharacterized protein</fullName>
    </submittedName>
</protein>
<reference evidence="1" key="1">
    <citation type="submission" date="2017-01" db="EMBL/GenBank/DDBJ databases">
        <title>Plasmid composition in Aeromonas salmonicida subsp. salmonicida 01-B526 unravels unsuspected type three secretion system loss patterns.</title>
        <authorList>
            <person name="Tanaka K.H."/>
            <person name="Vincent A.T."/>
            <person name="Emond-Rheault J.-G."/>
            <person name="Adamczuk M."/>
            <person name="Frenette M."/>
            <person name="Charette S.J."/>
        </authorList>
    </citation>
    <scope>NUCLEOTIDE SEQUENCE</scope>
    <source>
        <strain evidence="1">01-B526</strain>
        <plasmid evidence="1">pAsa5</plasmid>
    </source>
</reference>
<accession>A0A1Z3MNH6</accession>
<sequence length="64" mass="6996">MVTFDYRSGILEAADTKTGYEWCWFKGDSEITRSIEGELAGSLSVPPDASVVAVKTIIRGDAKR</sequence>
<dbReference type="AlphaFoldDB" id="A0A1Z3MNH6"/>
<proteinExistence type="predicted"/>
<dbReference type="RefSeq" id="WP_005321012.1">
    <property type="nucleotide sequence ID" value="NZ_KY555069.1"/>
</dbReference>
<keyword evidence="1" id="KW-0614">Plasmid</keyword>
<evidence type="ECO:0000313" key="1">
    <source>
        <dbReference type="EMBL" id="ASD49333.1"/>
    </source>
</evidence>
<dbReference type="EMBL" id="KY555069">
    <property type="protein sequence ID" value="ASD49333.1"/>
    <property type="molecule type" value="Genomic_DNA"/>
</dbReference>
<name>A0A1Z3MNH6_AERSS</name>
<organism evidence="1">
    <name type="scientific">Aeromonas salmonicida subsp. salmonicida</name>
    <dbReference type="NCBI Taxonomy" id="29491"/>
    <lineage>
        <taxon>Bacteria</taxon>
        <taxon>Pseudomonadati</taxon>
        <taxon>Pseudomonadota</taxon>
        <taxon>Gammaproteobacteria</taxon>
        <taxon>Aeromonadales</taxon>
        <taxon>Aeromonadaceae</taxon>
        <taxon>Aeromonas</taxon>
    </lineage>
</organism>
<geneLocation type="plasmid" evidence="1">
    <name>pAsa5</name>
</geneLocation>